<dbReference type="Proteomes" id="UP000064967">
    <property type="component" value="Chromosome"/>
</dbReference>
<evidence type="ECO:0000256" key="1">
    <source>
        <dbReference type="ARBA" id="ARBA00004651"/>
    </source>
</evidence>
<keyword evidence="2" id="KW-0813">Transport</keyword>
<reference evidence="10 11" key="1">
    <citation type="submission" date="2015-08" db="EMBL/GenBank/DDBJ databases">
        <authorList>
            <person name="Babu N.S."/>
            <person name="Beckwith C.J."/>
            <person name="Beseler K.G."/>
            <person name="Brison A."/>
            <person name="Carone J.V."/>
            <person name="Caskin T.P."/>
            <person name="Diamond M."/>
            <person name="Durham M.E."/>
            <person name="Foxe J.M."/>
            <person name="Go M."/>
            <person name="Henderson B.A."/>
            <person name="Jones I.B."/>
            <person name="McGettigan J.A."/>
            <person name="Micheletti S.J."/>
            <person name="Nasrallah M.E."/>
            <person name="Ortiz D."/>
            <person name="Piller C.R."/>
            <person name="Privatt S.R."/>
            <person name="Schneider S.L."/>
            <person name="Sharp S."/>
            <person name="Smith T.C."/>
            <person name="Stanton J.D."/>
            <person name="Ullery H.E."/>
            <person name="Wilson R.J."/>
            <person name="Serrano M.G."/>
            <person name="Buck G."/>
            <person name="Lee V."/>
            <person name="Wang Y."/>
            <person name="Carvalho R."/>
            <person name="Voegtly L."/>
            <person name="Shi R."/>
            <person name="Duckworth R."/>
            <person name="Johnson A."/>
            <person name="Loviza R."/>
            <person name="Walstead R."/>
            <person name="Shah Z."/>
            <person name="Kiflezghi M."/>
            <person name="Wade K."/>
            <person name="Ball S.L."/>
            <person name="Bradley K.W."/>
            <person name="Asai D.J."/>
            <person name="Bowman C.A."/>
            <person name="Russell D.A."/>
            <person name="Pope W.H."/>
            <person name="Jacobs-Sera D."/>
            <person name="Hendrix R.W."/>
            <person name="Hatfull G.F."/>
        </authorList>
    </citation>
    <scope>NUCLEOTIDE SEQUENCE [LARGE SCALE GENOMIC DNA]</scope>
    <source>
        <strain evidence="10 11">DSM 27648</strain>
    </source>
</reference>
<evidence type="ECO:0000313" key="10">
    <source>
        <dbReference type="EMBL" id="AKV01371.1"/>
    </source>
</evidence>
<dbReference type="PANTHER" id="PTHR33281">
    <property type="entry name" value="UPF0187 PROTEIN YNEE"/>
    <property type="match status" value="1"/>
</dbReference>
<evidence type="ECO:0000256" key="3">
    <source>
        <dbReference type="ARBA" id="ARBA00022475"/>
    </source>
</evidence>
<proteinExistence type="inferred from homology"/>
<evidence type="ECO:0000256" key="5">
    <source>
        <dbReference type="ARBA" id="ARBA00022989"/>
    </source>
</evidence>
<evidence type="ECO:0000256" key="8">
    <source>
        <dbReference type="ARBA" id="ARBA00034708"/>
    </source>
</evidence>
<evidence type="ECO:0000313" key="11">
    <source>
        <dbReference type="Proteomes" id="UP000064967"/>
    </source>
</evidence>
<dbReference type="EMBL" id="CP012333">
    <property type="protein sequence ID" value="AKV01371.1"/>
    <property type="molecule type" value="Genomic_DNA"/>
</dbReference>
<dbReference type="PATRIC" id="fig|1391654.3.peg.8141"/>
<keyword evidence="7 9" id="KW-0472">Membrane</keyword>
<keyword evidence="5 9" id="KW-1133">Transmembrane helix</keyword>
<keyword evidence="6" id="KW-0406">Ion transport</keyword>
<feature type="transmembrane region" description="Helical" evidence="9">
    <location>
        <begin position="73"/>
        <end position="96"/>
    </location>
</feature>
<feature type="transmembrane region" description="Helical" evidence="9">
    <location>
        <begin position="247"/>
        <end position="278"/>
    </location>
</feature>
<name>A0A0K1Q6B4_9BACT</name>
<dbReference type="Pfam" id="PF25539">
    <property type="entry name" value="Bestrophin_2"/>
    <property type="match status" value="1"/>
</dbReference>
<evidence type="ECO:0000256" key="4">
    <source>
        <dbReference type="ARBA" id="ARBA00022692"/>
    </source>
</evidence>
<evidence type="ECO:0000256" key="9">
    <source>
        <dbReference type="SAM" id="Phobius"/>
    </source>
</evidence>
<keyword evidence="11" id="KW-1185">Reference proteome</keyword>
<dbReference type="InterPro" id="IPR044669">
    <property type="entry name" value="YneE/VCCN1/2-like"/>
</dbReference>
<feature type="transmembrane region" description="Helical" evidence="9">
    <location>
        <begin position="39"/>
        <end position="67"/>
    </location>
</feature>
<sequence length="331" mass="36480">MVASRGDENENCVRPGVRRRHRADVVIVRPKPSFFDLLFALRGSIVPVVAPRVAFIALLATGVAFYVRTHPTSAVASFTVAPFTVIGLALSVFLSFRNSACFERWWEARKHWGQLIWEARSLARELQGLLPDEADRERRSFILRHASAFAYALAARLRGADEIAATARILPEHERRTFADRSNVTDAILVVMTTELTRCVRDGRLTDVLYATVAQRINAMAGVQAACERIRNTPLPFAYSLLLHRTAYLFCLLLPFGLVGAVGLVTPLVAAVVAYTFFGLDALGDELEEPFGLSANDLPIDALARIVEIDLSDAMGVAPPPPLEPVDFVLR</sequence>
<dbReference type="KEGG" id="llu:AKJ09_08034"/>
<comment type="similarity">
    <text evidence="8">Belongs to the anion channel-forming bestrophin (TC 1.A.46) family.</text>
</comment>
<evidence type="ECO:0000256" key="6">
    <source>
        <dbReference type="ARBA" id="ARBA00023065"/>
    </source>
</evidence>
<keyword evidence="3" id="KW-1003">Cell membrane</keyword>
<evidence type="ECO:0000256" key="2">
    <source>
        <dbReference type="ARBA" id="ARBA00022448"/>
    </source>
</evidence>
<keyword evidence="4 9" id="KW-0812">Transmembrane</keyword>
<protein>
    <submittedName>
        <fullName evidence="10">Putative membrane protein</fullName>
    </submittedName>
</protein>
<accession>A0A0K1Q6B4</accession>
<dbReference type="GO" id="GO:0005886">
    <property type="term" value="C:plasma membrane"/>
    <property type="evidence" value="ECO:0007669"/>
    <property type="project" value="UniProtKB-SubCell"/>
</dbReference>
<dbReference type="PANTHER" id="PTHR33281:SF19">
    <property type="entry name" value="VOLTAGE-DEPENDENT ANION CHANNEL-FORMING PROTEIN YNEE"/>
    <property type="match status" value="1"/>
</dbReference>
<gene>
    <name evidence="10" type="ORF">AKJ09_08034</name>
</gene>
<organism evidence="10 11">
    <name type="scientific">Labilithrix luteola</name>
    <dbReference type="NCBI Taxonomy" id="1391654"/>
    <lineage>
        <taxon>Bacteria</taxon>
        <taxon>Pseudomonadati</taxon>
        <taxon>Myxococcota</taxon>
        <taxon>Polyangia</taxon>
        <taxon>Polyangiales</taxon>
        <taxon>Labilitrichaceae</taxon>
        <taxon>Labilithrix</taxon>
    </lineage>
</organism>
<dbReference type="AlphaFoldDB" id="A0A0K1Q6B4"/>
<comment type="subcellular location">
    <subcellularLocation>
        <location evidence="1">Cell membrane</location>
        <topology evidence="1">Multi-pass membrane protein</topology>
    </subcellularLocation>
</comment>
<evidence type="ECO:0000256" key="7">
    <source>
        <dbReference type="ARBA" id="ARBA00023136"/>
    </source>
</evidence>
<dbReference type="GO" id="GO:0005254">
    <property type="term" value="F:chloride channel activity"/>
    <property type="evidence" value="ECO:0007669"/>
    <property type="project" value="InterPro"/>
</dbReference>